<evidence type="ECO:0000259" key="4">
    <source>
        <dbReference type="Pfam" id="PF00725"/>
    </source>
</evidence>
<dbReference type="Pfam" id="PF00725">
    <property type="entry name" value="3HCDH"/>
    <property type="match status" value="1"/>
</dbReference>
<organism evidence="6 7">
    <name type="scientific">Sinomonas cellulolyticus</name>
    <dbReference type="NCBI Taxonomy" id="2801916"/>
    <lineage>
        <taxon>Bacteria</taxon>
        <taxon>Bacillati</taxon>
        <taxon>Actinomycetota</taxon>
        <taxon>Actinomycetes</taxon>
        <taxon>Micrococcales</taxon>
        <taxon>Micrococcaceae</taxon>
        <taxon>Sinomonas</taxon>
    </lineage>
</organism>
<evidence type="ECO:0000313" key="7">
    <source>
        <dbReference type="Proteomes" id="UP000639051"/>
    </source>
</evidence>
<dbReference type="Gene3D" id="3.40.50.720">
    <property type="entry name" value="NAD(P)-binding Rossmann-like Domain"/>
    <property type="match status" value="1"/>
</dbReference>
<keyword evidence="3" id="KW-0560">Oxidoreductase</keyword>
<dbReference type="PANTHER" id="PTHR48075">
    <property type="entry name" value="3-HYDROXYACYL-COA DEHYDROGENASE FAMILY PROTEIN"/>
    <property type="match status" value="1"/>
</dbReference>
<evidence type="ECO:0000313" key="6">
    <source>
        <dbReference type="EMBL" id="MBL0703997.1"/>
    </source>
</evidence>
<dbReference type="InterPro" id="IPR022694">
    <property type="entry name" value="3-OHacyl-CoA_DH"/>
</dbReference>
<name>A0ABS1JY19_9MICC</name>
<proteinExistence type="inferred from homology"/>
<comment type="pathway">
    <text evidence="1">Lipid metabolism; butanoate metabolism.</text>
</comment>
<dbReference type="InterPro" id="IPR006108">
    <property type="entry name" value="3HC_DH_C"/>
</dbReference>
<dbReference type="PANTHER" id="PTHR48075:SF5">
    <property type="entry name" value="3-HYDROXYBUTYRYL-COA DEHYDROGENASE"/>
    <property type="match status" value="1"/>
</dbReference>
<evidence type="ECO:0000256" key="3">
    <source>
        <dbReference type="ARBA" id="ARBA00023002"/>
    </source>
</evidence>
<gene>
    <name evidence="6" type="ORF">JJE72_00570</name>
</gene>
<evidence type="ECO:0000256" key="2">
    <source>
        <dbReference type="ARBA" id="ARBA00009463"/>
    </source>
</evidence>
<dbReference type="Proteomes" id="UP000639051">
    <property type="component" value="Unassembled WGS sequence"/>
</dbReference>
<evidence type="ECO:0000259" key="5">
    <source>
        <dbReference type="Pfam" id="PF02737"/>
    </source>
</evidence>
<evidence type="ECO:0000256" key="1">
    <source>
        <dbReference type="ARBA" id="ARBA00005086"/>
    </source>
</evidence>
<comment type="caution">
    <text evidence="6">The sequence shown here is derived from an EMBL/GenBank/DDBJ whole genome shotgun (WGS) entry which is preliminary data.</text>
</comment>
<dbReference type="InterPro" id="IPR006176">
    <property type="entry name" value="3-OHacyl-CoA_DH_NAD-bd"/>
</dbReference>
<dbReference type="SUPFAM" id="SSF51735">
    <property type="entry name" value="NAD(P)-binding Rossmann-fold domains"/>
    <property type="match status" value="1"/>
</dbReference>
<feature type="domain" description="3-hydroxyacyl-CoA dehydrogenase C-terminal" evidence="4">
    <location>
        <begin position="193"/>
        <end position="293"/>
    </location>
</feature>
<dbReference type="InterPro" id="IPR008927">
    <property type="entry name" value="6-PGluconate_DH-like_C_sf"/>
</dbReference>
<reference evidence="6 7" key="1">
    <citation type="submission" date="2021-01" db="EMBL/GenBank/DDBJ databases">
        <title>Genome public.</title>
        <authorList>
            <person name="Liu C."/>
            <person name="Sun Q."/>
        </authorList>
    </citation>
    <scope>NUCLEOTIDE SEQUENCE [LARGE SCALE GENOMIC DNA]</scope>
    <source>
        <strain evidence="6 7">JC656</strain>
    </source>
</reference>
<sequence>MSPAPGLSDRPLAVLGGGTMGSQIAVVLAFSGQDVRLWVRDAAKIDATRRRVDLVMAQLVDNGLCSPTDTEAAAGRLSIRTSLSEAVADAGFVIEAIAEDLAAKQDVLRLAETVCDPTTVLSSTTSALNASEIGAALENPGRFVIAHFAQPAHLVDVVEVVAGASTSEQTVDAVNGLLAGLGKRPVRCPDIPGFLWARIQHAILREFVSLVEQGHATPADCDLILKAGLASRLPAMGSFEHADLAGLDLISGPAAQAVWADLSNASNPADTLIGKLVLEGRLGMKTGEGFYDWTIRDPDEFKRTRDEEIVRRSQINREKLTAAAGHSVSAGRAAT</sequence>
<dbReference type="InterPro" id="IPR036291">
    <property type="entry name" value="NAD(P)-bd_dom_sf"/>
</dbReference>
<dbReference type="RefSeq" id="WP_189695091.1">
    <property type="nucleotide sequence ID" value="NZ_BNCM01000017.1"/>
</dbReference>
<protein>
    <submittedName>
        <fullName evidence="6">3-hydroxyacyl-CoA dehydrogenase family protein</fullName>
    </submittedName>
</protein>
<dbReference type="Gene3D" id="1.10.1040.10">
    <property type="entry name" value="N-(1-d-carboxylethyl)-l-norvaline Dehydrogenase, domain 2"/>
    <property type="match status" value="1"/>
</dbReference>
<dbReference type="EMBL" id="JAERRC010000002">
    <property type="protein sequence ID" value="MBL0703997.1"/>
    <property type="molecule type" value="Genomic_DNA"/>
</dbReference>
<comment type="similarity">
    <text evidence="2">Belongs to the 3-hydroxyacyl-CoA dehydrogenase family.</text>
</comment>
<keyword evidence="7" id="KW-1185">Reference proteome</keyword>
<accession>A0ABS1JY19</accession>
<dbReference type="Pfam" id="PF02737">
    <property type="entry name" value="3HCDH_N"/>
    <property type="match status" value="1"/>
</dbReference>
<dbReference type="InterPro" id="IPR013328">
    <property type="entry name" value="6PGD_dom2"/>
</dbReference>
<dbReference type="PIRSF" id="PIRSF000105">
    <property type="entry name" value="HCDH"/>
    <property type="match status" value="1"/>
</dbReference>
<dbReference type="SUPFAM" id="SSF48179">
    <property type="entry name" value="6-phosphogluconate dehydrogenase C-terminal domain-like"/>
    <property type="match status" value="1"/>
</dbReference>
<feature type="domain" description="3-hydroxyacyl-CoA dehydrogenase NAD binding" evidence="5">
    <location>
        <begin position="12"/>
        <end position="190"/>
    </location>
</feature>